<evidence type="ECO:0000256" key="8">
    <source>
        <dbReference type="ARBA" id="ARBA00023211"/>
    </source>
</evidence>
<feature type="domain" description="PPM-type phosphatase" evidence="10">
    <location>
        <begin position="218"/>
        <end position="445"/>
    </location>
</feature>
<evidence type="ECO:0000256" key="1">
    <source>
        <dbReference type="ARBA" id="ARBA00001936"/>
    </source>
</evidence>
<dbReference type="GO" id="GO:0004722">
    <property type="term" value="F:protein serine/threonine phosphatase activity"/>
    <property type="evidence" value="ECO:0007669"/>
    <property type="project" value="UniProtKB-EC"/>
</dbReference>
<evidence type="ECO:0000313" key="11">
    <source>
        <dbReference type="EMBL" id="KAJ7002972.1"/>
    </source>
</evidence>
<evidence type="ECO:0000256" key="5">
    <source>
        <dbReference type="ARBA" id="ARBA00022801"/>
    </source>
</evidence>
<evidence type="ECO:0000259" key="10">
    <source>
        <dbReference type="PROSITE" id="PS51746"/>
    </source>
</evidence>
<dbReference type="PROSITE" id="PS51746">
    <property type="entry name" value="PPM_2"/>
    <property type="match status" value="1"/>
</dbReference>
<dbReference type="SMART" id="SM00332">
    <property type="entry name" value="PP2Cc"/>
    <property type="match status" value="1"/>
</dbReference>
<gene>
    <name evidence="11" type="ORF">NC653_008257</name>
</gene>
<dbReference type="PANTHER" id="PTHR47992">
    <property type="entry name" value="PROTEIN PHOSPHATASE"/>
    <property type="match status" value="1"/>
</dbReference>
<keyword evidence="6" id="KW-0460">Magnesium</keyword>
<dbReference type="AlphaFoldDB" id="A0AAD6R6B6"/>
<comment type="cofactor">
    <cofactor evidence="2">
        <name>Mg(2+)</name>
        <dbReference type="ChEBI" id="CHEBI:18420"/>
    </cofactor>
</comment>
<comment type="caution">
    <text evidence="11">The sequence shown here is derived from an EMBL/GenBank/DDBJ whole genome shotgun (WGS) entry which is preliminary data.</text>
</comment>
<dbReference type="PROSITE" id="PS01032">
    <property type="entry name" value="PPM_1"/>
    <property type="match status" value="1"/>
</dbReference>
<dbReference type="GO" id="GO:0046872">
    <property type="term" value="F:metal ion binding"/>
    <property type="evidence" value="ECO:0007669"/>
    <property type="project" value="UniProtKB-KW"/>
</dbReference>
<proteinExistence type="inferred from homology"/>
<dbReference type="Gene3D" id="3.60.40.10">
    <property type="entry name" value="PPM-type phosphatase domain"/>
    <property type="match status" value="1"/>
</dbReference>
<reference evidence="11" key="1">
    <citation type="journal article" date="2023" name="Mol. Ecol. Resour.">
        <title>Chromosome-level genome assembly of a triploid poplar Populus alba 'Berolinensis'.</title>
        <authorList>
            <person name="Chen S."/>
            <person name="Yu Y."/>
            <person name="Wang X."/>
            <person name="Wang S."/>
            <person name="Zhang T."/>
            <person name="Zhou Y."/>
            <person name="He R."/>
            <person name="Meng N."/>
            <person name="Wang Y."/>
            <person name="Liu W."/>
            <person name="Liu Z."/>
            <person name="Liu J."/>
            <person name="Guo Q."/>
            <person name="Huang H."/>
            <person name="Sederoff R.R."/>
            <person name="Wang G."/>
            <person name="Qu G."/>
            <person name="Chen S."/>
        </authorList>
    </citation>
    <scope>NUCLEOTIDE SEQUENCE</scope>
    <source>
        <strain evidence="11">SC-2020</strain>
    </source>
</reference>
<dbReference type="EC" id="3.1.3.16" evidence="3"/>
<sequence length="445" mass="47215">MEEMSPALAMTLSLGNSMCDNSGIATHVEITRLKLVTGTASLLSDSGKVVSEESLSGGAESCSHAKNELNLASMTTPDDGVDGETVLLNMLLENKNGSITSDAVIQETGEDEVLSVVEDSSGIIPKGILVLNAASEISLPKSVKMENTKIIAKAIIVESINEVQVPTAKLLIGAVSPNAEISDGSDIKASAVLLKLPSEKNLIGGPTRSVYELDCIPLWGSVSICGRRSEMEDAVAAVPRFAKVPIKMLIGDRVVDGISESLTHLTSHFYGVYDGHGGAQVANYCRDRIHLALAEEFGNIKNNSNDGIIWGDQQLQWEKAFSSCFHKVDDEIGGKSIRGLIEGDGNASISSSEPIAPETVGSTAVVALVCSSHIIVANCGDSRAVLCRGKEPMALSVDHKPNREDEYARIEASGGKVIQWNGHRVFGVLAMSRSIGRCTKLLAWM</sequence>
<dbReference type="InterPro" id="IPR015655">
    <property type="entry name" value="PP2C"/>
</dbReference>
<dbReference type="FunFam" id="3.60.40.10:FF:000291">
    <property type="entry name" value="Protein phosphatase 2C 50"/>
    <property type="match status" value="1"/>
</dbReference>
<keyword evidence="12" id="KW-1185">Reference proteome</keyword>
<dbReference type="InterPro" id="IPR001932">
    <property type="entry name" value="PPM-type_phosphatase-like_dom"/>
</dbReference>
<name>A0AAD6R6B6_9ROSI</name>
<dbReference type="InterPro" id="IPR000222">
    <property type="entry name" value="PP2C_BS"/>
</dbReference>
<evidence type="ECO:0000256" key="6">
    <source>
        <dbReference type="ARBA" id="ARBA00022842"/>
    </source>
</evidence>
<keyword evidence="8" id="KW-0464">Manganese</keyword>
<dbReference type="SUPFAM" id="SSF81606">
    <property type="entry name" value="PP2C-like"/>
    <property type="match status" value="1"/>
</dbReference>
<evidence type="ECO:0000256" key="4">
    <source>
        <dbReference type="ARBA" id="ARBA00022723"/>
    </source>
</evidence>
<accession>A0AAD6R6B6</accession>
<keyword evidence="4" id="KW-0479">Metal-binding</keyword>
<dbReference type="CDD" id="cd00143">
    <property type="entry name" value="PP2Cc"/>
    <property type="match status" value="1"/>
</dbReference>
<comment type="cofactor">
    <cofactor evidence="1">
        <name>Mn(2+)</name>
        <dbReference type="ChEBI" id="CHEBI:29035"/>
    </cofactor>
</comment>
<organism evidence="11 12">
    <name type="scientific">Populus alba x Populus x berolinensis</name>
    <dbReference type="NCBI Taxonomy" id="444605"/>
    <lineage>
        <taxon>Eukaryota</taxon>
        <taxon>Viridiplantae</taxon>
        <taxon>Streptophyta</taxon>
        <taxon>Embryophyta</taxon>
        <taxon>Tracheophyta</taxon>
        <taxon>Spermatophyta</taxon>
        <taxon>Magnoliopsida</taxon>
        <taxon>eudicotyledons</taxon>
        <taxon>Gunneridae</taxon>
        <taxon>Pentapetalae</taxon>
        <taxon>rosids</taxon>
        <taxon>fabids</taxon>
        <taxon>Malpighiales</taxon>
        <taxon>Salicaceae</taxon>
        <taxon>Saliceae</taxon>
        <taxon>Populus</taxon>
    </lineage>
</organism>
<evidence type="ECO:0000256" key="9">
    <source>
        <dbReference type="RuleBase" id="RU003465"/>
    </source>
</evidence>
<dbReference type="Proteomes" id="UP001164929">
    <property type="component" value="Chromosome 3"/>
</dbReference>
<evidence type="ECO:0000256" key="2">
    <source>
        <dbReference type="ARBA" id="ARBA00001946"/>
    </source>
</evidence>
<evidence type="ECO:0000313" key="12">
    <source>
        <dbReference type="Proteomes" id="UP001164929"/>
    </source>
</evidence>
<evidence type="ECO:0000256" key="7">
    <source>
        <dbReference type="ARBA" id="ARBA00022912"/>
    </source>
</evidence>
<comment type="similarity">
    <text evidence="9">Belongs to the PP2C family.</text>
</comment>
<dbReference type="InterPro" id="IPR036457">
    <property type="entry name" value="PPM-type-like_dom_sf"/>
</dbReference>
<dbReference type="EMBL" id="JAQIZT010000003">
    <property type="protein sequence ID" value="KAJ7002972.1"/>
    <property type="molecule type" value="Genomic_DNA"/>
</dbReference>
<keyword evidence="5 9" id="KW-0378">Hydrolase</keyword>
<dbReference type="Pfam" id="PF00481">
    <property type="entry name" value="PP2C"/>
    <property type="match status" value="1"/>
</dbReference>
<evidence type="ECO:0000256" key="3">
    <source>
        <dbReference type="ARBA" id="ARBA00013081"/>
    </source>
</evidence>
<keyword evidence="7 9" id="KW-0904">Protein phosphatase</keyword>
<protein>
    <recommendedName>
        <fullName evidence="3">protein-serine/threonine phosphatase</fullName>
        <ecNumber evidence="3">3.1.3.16</ecNumber>
    </recommendedName>
</protein>